<protein>
    <submittedName>
        <fullName evidence="1">Uncharacterized protein</fullName>
    </submittedName>
</protein>
<dbReference type="Proteomes" id="UP000027746">
    <property type="component" value="Unassembled WGS sequence"/>
</dbReference>
<accession>A0A073J2I1</accession>
<evidence type="ECO:0000313" key="2">
    <source>
        <dbReference type="Proteomes" id="UP000027746"/>
    </source>
</evidence>
<evidence type="ECO:0000313" key="1">
    <source>
        <dbReference type="EMBL" id="KEJ96179.1"/>
    </source>
</evidence>
<dbReference type="EMBL" id="JAMD01000004">
    <property type="protein sequence ID" value="KEJ96179.1"/>
    <property type="molecule type" value="Genomic_DNA"/>
</dbReference>
<gene>
    <name evidence="1" type="ORF">SUH3_18120</name>
</gene>
<name>A0A073J2I1_9RHOB</name>
<dbReference type="AlphaFoldDB" id="A0A073J2I1"/>
<keyword evidence="2" id="KW-1185">Reference proteome</keyword>
<proteinExistence type="predicted"/>
<comment type="caution">
    <text evidence="1">The sequence shown here is derived from an EMBL/GenBank/DDBJ whole genome shotgun (WGS) entry which is preliminary data.</text>
</comment>
<organism evidence="1 2">
    <name type="scientific">Pseudosulfitobacter pseudonitzschiae</name>
    <dbReference type="NCBI Taxonomy" id="1402135"/>
    <lineage>
        <taxon>Bacteria</taxon>
        <taxon>Pseudomonadati</taxon>
        <taxon>Pseudomonadota</taxon>
        <taxon>Alphaproteobacteria</taxon>
        <taxon>Rhodobacterales</taxon>
        <taxon>Roseobacteraceae</taxon>
        <taxon>Pseudosulfitobacter</taxon>
    </lineage>
</organism>
<sequence>MFDRFPPNAAQDGRLLHGSSGTVCAQARQRCAPLPESRIDRARALDLLAGPPYASVDGTAAQVAPLAPLRVSMRATSVKAN</sequence>
<reference evidence="1 2" key="1">
    <citation type="submission" date="2014-01" db="EMBL/GenBank/DDBJ databases">
        <title>Sulfitobacter sp. H3 (MCCC 1A00686) Genome Sequencing.</title>
        <authorList>
            <person name="Lai Q."/>
            <person name="Hong Z."/>
        </authorList>
    </citation>
    <scope>NUCLEOTIDE SEQUENCE [LARGE SCALE GENOMIC DNA]</scope>
    <source>
        <strain evidence="1 2">H3</strain>
    </source>
</reference>